<reference evidence="2 3" key="1">
    <citation type="submission" date="2020-08" db="EMBL/GenBank/DDBJ databases">
        <title>Clostridia isolated from Swiss meat.</title>
        <authorList>
            <person name="Wambui J."/>
            <person name="Stevens M.J.A."/>
            <person name="Stephan R."/>
        </authorList>
    </citation>
    <scope>NUCLEOTIDE SEQUENCE [LARGE SCALE GENOMIC DNA]</scope>
    <source>
        <strain evidence="2 3">CM001</strain>
    </source>
</reference>
<evidence type="ECO:0000313" key="2">
    <source>
        <dbReference type="EMBL" id="MBB6715909.1"/>
    </source>
</evidence>
<feature type="region of interest" description="Disordered" evidence="1">
    <location>
        <begin position="79"/>
        <end position="103"/>
    </location>
</feature>
<name>A0A7X0SE87_9CLOT</name>
<protein>
    <submittedName>
        <fullName evidence="2">Uncharacterized protein</fullName>
    </submittedName>
</protein>
<comment type="caution">
    <text evidence="2">The sequence shown here is derived from an EMBL/GenBank/DDBJ whole genome shotgun (WGS) entry which is preliminary data.</text>
</comment>
<evidence type="ECO:0000313" key="3">
    <source>
        <dbReference type="Proteomes" id="UP000585258"/>
    </source>
</evidence>
<organism evidence="2 3">
    <name type="scientific">Clostridium gasigenes</name>
    <dbReference type="NCBI Taxonomy" id="94869"/>
    <lineage>
        <taxon>Bacteria</taxon>
        <taxon>Bacillati</taxon>
        <taxon>Bacillota</taxon>
        <taxon>Clostridia</taxon>
        <taxon>Eubacteriales</taxon>
        <taxon>Clostridiaceae</taxon>
        <taxon>Clostridium</taxon>
    </lineage>
</organism>
<gene>
    <name evidence="2" type="ORF">H7E68_14480</name>
</gene>
<feature type="compositionally biased region" description="Low complexity" evidence="1">
    <location>
        <begin position="86"/>
        <end position="100"/>
    </location>
</feature>
<evidence type="ECO:0000256" key="1">
    <source>
        <dbReference type="SAM" id="MobiDB-lite"/>
    </source>
</evidence>
<proteinExistence type="predicted"/>
<sequence length="214" mass="24321">MNSKKNTLVDRSDDLTFIPLNIKEPFKSKDSSWVPCMDVDANNMTNNFFIGLPDLQTTQDFNPLPNMNTNPVPLYPATIPTPSIYSSDNNTTNNNSNPTNIADKDELYPSELPALPQLPESELYNYTEDTNIDRFTNALTHLDILRDFDLSIDSDITNDTRCCSSHDIDKIFNDMEKNNNGVLSTLKSYKIPYPIATLIIKKIIKLTLDYSREE</sequence>
<dbReference type="RefSeq" id="WP_185165064.1">
    <property type="nucleotide sequence ID" value="NZ_JACKWY010000009.1"/>
</dbReference>
<accession>A0A7X0SE87</accession>
<dbReference type="Proteomes" id="UP000585258">
    <property type="component" value="Unassembled WGS sequence"/>
</dbReference>
<dbReference type="AlphaFoldDB" id="A0A7X0SE87"/>
<dbReference type="EMBL" id="JACKWY010000009">
    <property type="protein sequence ID" value="MBB6715909.1"/>
    <property type="molecule type" value="Genomic_DNA"/>
</dbReference>